<evidence type="ECO:0000256" key="1">
    <source>
        <dbReference type="SAM" id="MobiDB-lite"/>
    </source>
</evidence>
<dbReference type="VEuPathDB" id="TriTrypDB:BSAL_53985"/>
<reference evidence="4" key="1">
    <citation type="submission" date="2015-09" db="EMBL/GenBank/DDBJ databases">
        <authorList>
            <consortium name="Pathogen Informatics"/>
        </authorList>
    </citation>
    <scope>NUCLEOTIDE SEQUENCE [LARGE SCALE GENOMIC DNA]</scope>
    <source>
        <strain evidence="4">Lake Konstanz</strain>
    </source>
</reference>
<protein>
    <submittedName>
        <fullName evidence="3">Transmembrane protein, putative</fullName>
    </submittedName>
</protein>
<feature type="transmembrane region" description="Helical" evidence="2">
    <location>
        <begin position="203"/>
        <end position="225"/>
    </location>
</feature>
<gene>
    <name evidence="3" type="ORF">BSAL_53985</name>
</gene>
<evidence type="ECO:0000313" key="3">
    <source>
        <dbReference type="EMBL" id="CUE72174.1"/>
    </source>
</evidence>
<dbReference type="OrthoDB" id="238351at2759"/>
<feature type="compositionally biased region" description="Low complexity" evidence="1">
    <location>
        <begin position="91"/>
        <end position="109"/>
    </location>
</feature>
<keyword evidence="2 3" id="KW-0812">Transmembrane</keyword>
<feature type="region of interest" description="Disordered" evidence="1">
    <location>
        <begin position="85"/>
        <end position="139"/>
    </location>
</feature>
<organism evidence="3 4">
    <name type="scientific">Bodo saltans</name>
    <name type="common">Flagellated protozoan</name>
    <dbReference type="NCBI Taxonomy" id="75058"/>
    <lineage>
        <taxon>Eukaryota</taxon>
        <taxon>Discoba</taxon>
        <taxon>Euglenozoa</taxon>
        <taxon>Kinetoplastea</taxon>
        <taxon>Metakinetoplastina</taxon>
        <taxon>Eubodonida</taxon>
        <taxon>Bodonidae</taxon>
        <taxon>Bodo</taxon>
    </lineage>
</organism>
<sequence length="350" mass="38180">MWRLQVTPLASSAAIRMQWLPMTGGRRMSSTTTTATSAGMFRRITPYGLTIPMGCRLSSSSSSTMSSSASAITNIQEAKRFFRAQSRPAEETAQSNTSSNNTTSSQNESGAADGKDQKTAEEGAKKEGGEAAGGETAAPEQTGIKAQIDAFKRDFHQFPDIYNSANAINFILFTIFCLCSTGSNVEAEWWINQFGIDAAFRPLAWFMHSVVMNNFLSMTFAMMLLHSMCHSVLPTIGSAALFQYCAIISVVSGVAMWAFNYSIGYTKEKQFGPWDIVAGLFVMQFLHQGFLPWQIINSFNGWVRYACWVGAVCILYYDPQPTALGTAMGFALCKFHPRFKVGAAAAAGAK</sequence>
<feature type="transmembrane region" description="Helical" evidence="2">
    <location>
        <begin position="161"/>
        <end position="183"/>
    </location>
</feature>
<feature type="compositionally biased region" description="Basic and acidic residues" evidence="1">
    <location>
        <begin position="113"/>
        <end position="129"/>
    </location>
</feature>
<evidence type="ECO:0000313" key="4">
    <source>
        <dbReference type="Proteomes" id="UP000051952"/>
    </source>
</evidence>
<name>A0A0S4ILW7_BODSA</name>
<keyword evidence="2" id="KW-1133">Transmembrane helix</keyword>
<dbReference type="EMBL" id="CYKH01000119">
    <property type="protein sequence ID" value="CUE72174.1"/>
    <property type="molecule type" value="Genomic_DNA"/>
</dbReference>
<keyword evidence="2" id="KW-0472">Membrane</keyword>
<dbReference type="OMA" id="PWTWLLH"/>
<keyword evidence="4" id="KW-1185">Reference proteome</keyword>
<dbReference type="AlphaFoldDB" id="A0A0S4ILW7"/>
<proteinExistence type="predicted"/>
<dbReference type="Proteomes" id="UP000051952">
    <property type="component" value="Unassembled WGS sequence"/>
</dbReference>
<feature type="transmembrane region" description="Helical" evidence="2">
    <location>
        <begin position="232"/>
        <end position="259"/>
    </location>
</feature>
<accession>A0A0S4ILW7</accession>
<evidence type="ECO:0000256" key="2">
    <source>
        <dbReference type="SAM" id="Phobius"/>
    </source>
</evidence>